<dbReference type="Proteomes" id="UP000184386">
    <property type="component" value="Unassembled WGS sequence"/>
</dbReference>
<protein>
    <submittedName>
        <fullName evidence="2">Uncharacterized protein, pyridoxamine 5'-phosphate oxidase (PNPOx-like) family</fullName>
    </submittedName>
</protein>
<dbReference type="SUPFAM" id="SSF50475">
    <property type="entry name" value="FMN-binding split barrel"/>
    <property type="match status" value="1"/>
</dbReference>
<keyword evidence="3" id="KW-1185">Reference proteome</keyword>
<reference evidence="2 3" key="1">
    <citation type="submission" date="2016-11" db="EMBL/GenBank/DDBJ databases">
        <authorList>
            <person name="Jaros S."/>
            <person name="Januszkiewicz K."/>
            <person name="Wedrychowicz H."/>
        </authorList>
    </citation>
    <scope>NUCLEOTIDE SEQUENCE [LARGE SCALE GENOMIC DNA]</scope>
    <source>
        <strain evidence="2 3">DSM 15929</strain>
    </source>
</reference>
<dbReference type="InterPro" id="IPR012349">
    <property type="entry name" value="Split_barrel_FMN-bd"/>
</dbReference>
<dbReference type="STRING" id="1121322.SAMN02745136_01832"/>
<evidence type="ECO:0000313" key="2">
    <source>
        <dbReference type="EMBL" id="SHK14093.1"/>
    </source>
</evidence>
<name>A0A1M6Q1P6_9FIRM</name>
<gene>
    <name evidence="2" type="ORF">SAMN02745136_01832</name>
</gene>
<evidence type="ECO:0000313" key="3">
    <source>
        <dbReference type="Proteomes" id="UP000184386"/>
    </source>
</evidence>
<dbReference type="Pfam" id="PF01243">
    <property type="entry name" value="PNPOx_N"/>
    <property type="match status" value="1"/>
</dbReference>
<accession>A0A1M6Q1P6</accession>
<dbReference type="Gene3D" id="2.30.110.10">
    <property type="entry name" value="Electron Transport, Fmn-binding Protein, Chain A"/>
    <property type="match status" value="1"/>
</dbReference>
<dbReference type="OrthoDB" id="9794954at2"/>
<organism evidence="2 3">
    <name type="scientific">Anaerocolumna jejuensis DSM 15929</name>
    <dbReference type="NCBI Taxonomy" id="1121322"/>
    <lineage>
        <taxon>Bacteria</taxon>
        <taxon>Bacillati</taxon>
        <taxon>Bacillota</taxon>
        <taxon>Clostridia</taxon>
        <taxon>Lachnospirales</taxon>
        <taxon>Lachnospiraceae</taxon>
        <taxon>Anaerocolumna</taxon>
    </lineage>
</organism>
<dbReference type="RefSeq" id="WP_073275009.1">
    <property type="nucleotide sequence ID" value="NZ_FRAC01000009.1"/>
</dbReference>
<evidence type="ECO:0000259" key="1">
    <source>
        <dbReference type="Pfam" id="PF01243"/>
    </source>
</evidence>
<dbReference type="InterPro" id="IPR011576">
    <property type="entry name" value="Pyridox_Oxase_N"/>
</dbReference>
<proteinExistence type="predicted"/>
<feature type="domain" description="Pyridoxamine 5'-phosphate oxidase N-terminal" evidence="1">
    <location>
        <begin position="4"/>
        <end position="120"/>
    </location>
</feature>
<sequence>MNLEEMKAIIPVHTSGHFATVDGDKADVRGWQYQLIEDGRIYFCTSNKKNVYRQLESNPNCAFTCSAGGYNFRISGKAVMVTDEELTAKIHATIDKQVAAVYPAPDANGFTVFYLEHGEVKYSNNFMTYDSFTY</sequence>
<dbReference type="AlphaFoldDB" id="A0A1M6Q1P6"/>
<dbReference type="EMBL" id="FRAC01000009">
    <property type="protein sequence ID" value="SHK14093.1"/>
    <property type="molecule type" value="Genomic_DNA"/>
</dbReference>